<comment type="caution">
    <text evidence="1">The sequence shown here is derived from an EMBL/GenBank/DDBJ whole genome shotgun (WGS) entry which is preliminary data.</text>
</comment>
<evidence type="ECO:0000313" key="2">
    <source>
        <dbReference type="Proteomes" id="UP000535890"/>
    </source>
</evidence>
<proteinExistence type="predicted"/>
<organism evidence="1 2">
    <name type="scientific">Actinomycetospora corticicola</name>
    <dbReference type="NCBI Taxonomy" id="663602"/>
    <lineage>
        <taxon>Bacteria</taxon>
        <taxon>Bacillati</taxon>
        <taxon>Actinomycetota</taxon>
        <taxon>Actinomycetes</taxon>
        <taxon>Pseudonocardiales</taxon>
        <taxon>Pseudonocardiaceae</taxon>
        <taxon>Actinomycetospora</taxon>
    </lineage>
</organism>
<evidence type="ECO:0000313" key="1">
    <source>
        <dbReference type="EMBL" id="NYD39675.1"/>
    </source>
</evidence>
<dbReference type="RefSeq" id="WP_179796963.1">
    <property type="nucleotide sequence ID" value="NZ_BAABHP010000032.1"/>
</dbReference>
<name>A0A7Y9E287_9PSEU</name>
<gene>
    <name evidence="1" type="ORF">BJ983_005777</name>
</gene>
<reference evidence="1 2" key="1">
    <citation type="submission" date="2020-07" db="EMBL/GenBank/DDBJ databases">
        <title>Sequencing the genomes of 1000 actinobacteria strains.</title>
        <authorList>
            <person name="Klenk H.-P."/>
        </authorList>
    </citation>
    <scope>NUCLEOTIDE SEQUENCE [LARGE SCALE GENOMIC DNA]</scope>
    <source>
        <strain evidence="1 2">DSM 45772</strain>
    </source>
</reference>
<keyword evidence="2" id="KW-1185">Reference proteome</keyword>
<protein>
    <submittedName>
        <fullName evidence="1">Uncharacterized protein</fullName>
    </submittedName>
</protein>
<accession>A0A7Y9E287</accession>
<dbReference type="Proteomes" id="UP000535890">
    <property type="component" value="Unassembled WGS sequence"/>
</dbReference>
<sequence>MSDTQTTAVTALREAGEALRIGGRTGGIAGRLPEDGLPLLAGEVGQVLDALVDLLRQAGLDPVPTDPREHGMHAVTQHLVAGADAARAVARPDGRT</sequence>
<dbReference type="EMBL" id="JACCBN010000001">
    <property type="protein sequence ID" value="NYD39675.1"/>
    <property type="molecule type" value="Genomic_DNA"/>
</dbReference>
<dbReference type="AlphaFoldDB" id="A0A7Y9E287"/>